<evidence type="ECO:0000256" key="3">
    <source>
        <dbReference type="ARBA" id="ARBA00023015"/>
    </source>
</evidence>
<keyword evidence="3" id="KW-0805">Transcription regulation</keyword>
<dbReference type="PRINTS" id="PR00039">
    <property type="entry name" value="HTHLYSR"/>
</dbReference>
<dbReference type="Gene3D" id="1.10.10.10">
    <property type="entry name" value="Winged helix-like DNA-binding domain superfamily/Winged helix DNA-binding domain"/>
    <property type="match status" value="1"/>
</dbReference>
<dbReference type="GO" id="GO:0005829">
    <property type="term" value="C:cytosol"/>
    <property type="evidence" value="ECO:0007669"/>
    <property type="project" value="TreeGrafter"/>
</dbReference>
<dbReference type="AlphaFoldDB" id="A0A9W3SAT5"/>
<dbReference type="FunFam" id="1.10.10.10:FF:000001">
    <property type="entry name" value="LysR family transcriptional regulator"/>
    <property type="match status" value="1"/>
</dbReference>
<organism evidence="7 8">
    <name type="scientific">Bacillus thuringiensis</name>
    <dbReference type="NCBI Taxonomy" id="1428"/>
    <lineage>
        <taxon>Bacteria</taxon>
        <taxon>Bacillati</taxon>
        <taxon>Bacillota</taxon>
        <taxon>Bacilli</taxon>
        <taxon>Bacillales</taxon>
        <taxon>Bacillaceae</taxon>
        <taxon>Bacillus</taxon>
        <taxon>Bacillus cereus group</taxon>
    </lineage>
</organism>
<dbReference type="PANTHER" id="PTHR30419">
    <property type="entry name" value="HTH-TYPE TRANSCRIPTIONAL REGULATOR YBHD"/>
    <property type="match status" value="1"/>
</dbReference>
<name>A0A9W3SAT5_BACTU</name>
<dbReference type="PROSITE" id="PS50931">
    <property type="entry name" value="HTH_LYSR"/>
    <property type="match status" value="1"/>
</dbReference>
<dbReference type="PANTHER" id="PTHR30419:SF28">
    <property type="entry name" value="HTH-TYPE TRANSCRIPTIONAL REGULATOR BSDA"/>
    <property type="match status" value="1"/>
</dbReference>
<evidence type="ECO:0000259" key="6">
    <source>
        <dbReference type="PROSITE" id="PS50931"/>
    </source>
</evidence>
<dbReference type="Proteomes" id="UP000092743">
    <property type="component" value="Chromosome"/>
</dbReference>
<evidence type="ECO:0000313" key="7">
    <source>
        <dbReference type="EMBL" id="ANS47471.1"/>
    </source>
</evidence>
<feature type="domain" description="HTH lysR-type" evidence="6">
    <location>
        <begin position="1"/>
        <end position="58"/>
    </location>
</feature>
<accession>A0A9W3SAT5</accession>
<evidence type="ECO:0000256" key="4">
    <source>
        <dbReference type="ARBA" id="ARBA00023125"/>
    </source>
</evidence>
<dbReference type="InterPro" id="IPR036390">
    <property type="entry name" value="WH_DNA-bd_sf"/>
</dbReference>
<dbReference type="GO" id="GO:0003677">
    <property type="term" value="F:DNA binding"/>
    <property type="evidence" value="ECO:0007669"/>
    <property type="project" value="UniProtKB-KW"/>
</dbReference>
<evidence type="ECO:0000256" key="2">
    <source>
        <dbReference type="ARBA" id="ARBA00018718"/>
    </source>
</evidence>
<evidence type="ECO:0000256" key="5">
    <source>
        <dbReference type="ARBA" id="ARBA00023163"/>
    </source>
</evidence>
<evidence type="ECO:0000256" key="1">
    <source>
        <dbReference type="ARBA" id="ARBA00009437"/>
    </source>
</evidence>
<dbReference type="GO" id="GO:0003700">
    <property type="term" value="F:DNA-binding transcription factor activity"/>
    <property type="evidence" value="ECO:0007669"/>
    <property type="project" value="InterPro"/>
</dbReference>
<dbReference type="SUPFAM" id="SSF46785">
    <property type="entry name" value="Winged helix' DNA-binding domain"/>
    <property type="match status" value="1"/>
</dbReference>
<dbReference type="EMBL" id="CP015350">
    <property type="protein sequence ID" value="ANS47471.1"/>
    <property type="molecule type" value="Genomic_DNA"/>
</dbReference>
<proteinExistence type="inferred from homology"/>
<evidence type="ECO:0000313" key="8">
    <source>
        <dbReference type="Proteomes" id="UP000092743"/>
    </source>
</evidence>
<protein>
    <recommendedName>
        <fullName evidence="2">HTH-type transcriptional regulator CzcR</fullName>
    </recommendedName>
</protein>
<keyword evidence="5" id="KW-0804">Transcription</keyword>
<comment type="similarity">
    <text evidence="1">Belongs to the LysR transcriptional regulatory family.</text>
</comment>
<sequence length="99" mass="11616">MNVFDFKVFTYVARLNSISLAAKELHMTQPAITHIINKLEKRYAITLFDRSRQGTILTENGKEFLVGVNRLLMEYEKLEETAFQLKNKSLYKIVLYKLN</sequence>
<dbReference type="InterPro" id="IPR036388">
    <property type="entry name" value="WH-like_DNA-bd_sf"/>
</dbReference>
<reference evidence="7 8" key="1">
    <citation type="submission" date="2016-04" db="EMBL/GenBank/DDBJ databases">
        <title>High quality genome of the nematocidal Bacillus thuringiensis MYBT18246.</title>
        <authorList>
            <person name="Hollensteiner J."/>
            <person name="Poehlein A."/>
            <person name="Sproeer C."/>
            <person name="Bunk B."/>
            <person name="Rosenstiel P."/>
            <person name="Schulenburg H."/>
            <person name="Liesegang H."/>
        </authorList>
    </citation>
    <scope>NUCLEOTIDE SEQUENCE [LARGE SCALE GENOMIC DNA]</scope>
    <source>
        <strain evidence="7 8">MYBT18246</strain>
    </source>
</reference>
<dbReference type="Pfam" id="PF00126">
    <property type="entry name" value="HTH_1"/>
    <property type="match status" value="1"/>
</dbReference>
<dbReference type="InterPro" id="IPR000847">
    <property type="entry name" value="LysR_HTH_N"/>
</dbReference>
<dbReference type="InterPro" id="IPR050950">
    <property type="entry name" value="HTH-type_LysR_regulators"/>
</dbReference>
<keyword evidence="4" id="KW-0238">DNA-binding</keyword>
<gene>
    <name evidence="7" type="ORF">BT246_20960</name>
</gene>